<feature type="transmembrane region" description="Helical" evidence="1">
    <location>
        <begin position="80"/>
        <end position="97"/>
    </location>
</feature>
<dbReference type="STRING" id="642780.SAMN04488570_0348"/>
<feature type="transmembrane region" description="Helical" evidence="1">
    <location>
        <begin position="26"/>
        <end position="50"/>
    </location>
</feature>
<reference evidence="3" key="1">
    <citation type="submission" date="2016-10" db="EMBL/GenBank/DDBJ databases">
        <authorList>
            <person name="Varghese N."/>
            <person name="Submissions S."/>
        </authorList>
    </citation>
    <scope>NUCLEOTIDE SEQUENCE [LARGE SCALE GENOMIC DNA]</scope>
    <source>
        <strain evidence="3">DSM 22127</strain>
    </source>
</reference>
<dbReference type="AlphaFoldDB" id="A0A1H1LV26"/>
<feature type="transmembrane region" description="Helical" evidence="1">
    <location>
        <begin position="57"/>
        <end position="74"/>
    </location>
</feature>
<evidence type="ECO:0000313" key="3">
    <source>
        <dbReference type="Proteomes" id="UP000198859"/>
    </source>
</evidence>
<dbReference type="OrthoDB" id="3267755at2"/>
<gene>
    <name evidence="2" type="ORF">SAMN04488570_0348</name>
</gene>
<dbReference type="Pfam" id="PF14017">
    <property type="entry name" value="DUF4233"/>
    <property type="match status" value="1"/>
</dbReference>
<organism evidence="2 3">
    <name type="scientific">Nocardioides scoriae</name>
    <dbReference type="NCBI Taxonomy" id="642780"/>
    <lineage>
        <taxon>Bacteria</taxon>
        <taxon>Bacillati</taxon>
        <taxon>Actinomycetota</taxon>
        <taxon>Actinomycetes</taxon>
        <taxon>Propionibacteriales</taxon>
        <taxon>Nocardioidaceae</taxon>
        <taxon>Nocardioides</taxon>
    </lineage>
</organism>
<keyword evidence="1" id="KW-0472">Membrane</keyword>
<dbReference type="EMBL" id="LT629757">
    <property type="protein sequence ID" value="SDR77619.1"/>
    <property type="molecule type" value="Genomic_DNA"/>
</dbReference>
<protein>
    <recommendedName>
        <fullName evidence="4">DUF4233 domain-containing protein</fullName>
    </recommendedName>
</protein>
<keyword evidence="1" id="KW-0812">Transmembrane</keyword>
<sequence>MQRRLCAAILSLEAVAFGLSTPVLIAVAGVSTSIAVLIGVGLFVACVLTAGLLRARWAYGLGWAIQVAAIAVGVEVRAMVFVGLIFLALWATAYFLGAKIERERALWERTGNYPGAPRTDG</sequence>
<accession>A0A1H1LV26</accession>
<name>A0A1H1LV26_9ACTN</name>
<dbReference type="RefSeq" id="WP_091725378.1">
    <property type="nucleotide sequence ID" value="NZ_LT629757.1"/>
</dbReference>
<evidence type="ECO:0000256" key="1">
    <source>
        <dbReference type="SAM" id="Phobius"/>
    </source>
</evidence>
<keyword evidence="3" id="KW-1185">Reference proteome</keyword>
<dbReference type="Proteomes" id="UP000198859">
    <property type="component" value="Chromosome I"/>
</dbReference>
<dbReference type="InterPro" id="IPR025327">
    <property type="entry name" value="DUF4233"/>
</dbReference>
<evidence type="ECO:0008006" key="4">
    <source>
        <dbReference type="Google" id="ProtNLM"/>
    </source>
</evidence>
<evidence type="ECO:0000313" key="2">
    <source>
        <dbReference type="EMBL" id="SDR77619.1"/>
    </source>
</evidence>
<proteinExistence type="predicted"/>
<keyword evidence="1" id="KW-1133">Transmembrane helix</keyword>